<comment type="function">
    <text evidence="1 8">Involved in lipopolysaccharide (LPS) biosynthesis. Catalyzes the transfer of 3-deoxy-D-manno-octulosonate (Kdo) residue(s) from CMP-Kdo to lipid IV(A), the tetraacyldisaccharide-1,4'-bisphosphate precursor of lipid A.</text>
</comment>
<dbReference type="EMBL" id="JAPFQI010000001">
    <property type="protein sequence ID" value="MCW8084356.1"/>
    <property type="molecule type" value="Genomic_DNA"/>
</dbReference>
<dbReference type="Gene3D" id="3.40.50.2000">
    <property type="entry name" value="Glycogen Phosphorylase B"/>
    <property type="match status" value="1"/>
</dbReference>
<dbReference type="Pfam" id="PF04413">
    <property type="entry name" value="Glycos_transf_N"/>
    <property type="match status" value="1"/>
</dbReference>
<comment type="subcellular location">
    <subcellularLocation>
        <location evidence="8">Cell membrane</location>
    </subcellularLocation>
</comment>
<keyword evidence="8" id="KW-1003">Cell membrane</keyword>
<evidence type="ECO:0000313" key="10">
    <source>
        <dbReference type="EMBL" id="MCW8084356.1"/>
    </source>
</evidence>
<proteinExistence type="inferred from homology"/>
<accession>A0ABT3NQC7</accession>
<feature type="domain" description="3-deoxy-D-manno-octulosonic-acid transferase N-terminal" evidence="9">
    <location>
        <begin position="33"/>
        <end position="210"/>
    </location>
</feature>
<comment type="caution">
    <text evidence="10">The sequence shown here is derived from an EMBL/GenBank/DDBJ whole genome shotgun (WGS) entry which is preliminary data.</text>
</comment>
<evidence type="ECO:0000256" key="8">
    <source>
        <dbReference type="RuleBase" id="RU365103"/>
    </source>
</evidence>
<evidence type="ECO:0000313" key="11">
    <source>
        <dbReference type="Proteomes" id="UP001526430"/>
    </source>
</evidence>
<sequence>MSNLWHGIATIAAPALRLHLRRRAQRGKEDPSRLGEREGHGAARPEGRVFWLHAASVGESLSVLPLLEALLARDPRLSVLLTTGTVTSATLLPKRLPDALSGRVQHRYAPLDVPGWVERFLDGWRPDAAGFVESELWPNTLSALSQRGIPVALINARLSARSFERWRRWAPALAGRLLGGLSLVLPRSAEDAERVSALGARRVAAPADLKQSAAPLPAEPEALAALRAAVGARPVLLAASTHPGEEEQVIAAHQASGVPDLLTILAPRHPERGAELAALTGAGRRSAKALPDAAPFHVADTIGELGLFYRLAGVSFVGGSLVPHGGQNPLEAVRLGCPVLMGPHRQNFTEQTDALIAAGALRPVADAAALAEAVHDVLTNPASADAMRRAAGGFADAAAHVPARMAEELLGLMPG</sequence>
<evidence type="ECO:0000259" key="9">
    <source>
        <dbReference type="Pfam" id="PF04413"/>
    </source>
</evidence>
<keyword evidence="5 8" id="KW-0808">Transferase</keyword>
<comment type="catalytic activity">
    <reaction evidence="7 8">
        <text>lipid IVA (E. coli) + CMP-3-deoxy-beta-D-manno-octulosonate = alpha-Kdo-(2-&gt;6)-lipid IVA (E. coli) + CMP + H(+)</text>
        <dbReference type="Rhea" id="RHEA:28066"/>
        <dbReference type="ChEBI" id="CHEBI:15378"/>
        <dbReference type="ChEBI" id="CHEBI:58603"/>
        <dbReference type="ChEBI" id="CHEBI:60364"/>
        <dbReference type="ChEBI" id="CHEBI:60377"/>
        <dbReference type="ChEBI" id="CHEBI:85987"/>
        <dbReference type="EC" id="2.4.99.12"/>
    </reaction>
</comment>
<gene>
    <name evidence="10" type="ORF">OF850_01840</name>
</gene>
<evidence type="ECO:0000256" key="7">
    <source>
        <dbReference type="ARBA" id="ARBA00049183"/>
    </source>
</evidence>
<dbReference type="Proteomes" id="UP001526430">
    <property type="component" value="Unassembled WGS sequence"/>
</dbReference>
<comment type="similarity">
    <text evidence="8">Belongs to the glycosyltransferase group 1 family.</text>
</comment>
<reference evidence="10 11" key="1">
    <citation type="submission" date="2022-10" db="EMBL/GenBank/DDBJ databases">
        <title>Roseococcus glaciei nov., sp. nov., isolated from glacier.</title>
        <authorList>
            <person name="Liu Q."/>
            <person name="Xin Y.-H."/>
        </authorList>
    </citation>
    <scope>NUCLEOTIDE SEQUENCE [LARGE SCALE GENOMIC DNA]</scope>
    <source>
        <strain evidence="10 11">MDT2-1-1</strain>
    </source>
</reference>
<dbReference type="PANTHER" id="PTHR42755:SF1">
    <property type="entry name" value="3-DEOXY-D-MANNO-OCTULOSONIC ACID TRANSFERASE, MITOCHONDRIAL-RELATED"/>
    <property type="match status" value="1"/>
</dbReference>
<name>A0ABT3NQC7_9PROT</name>
<dbReference type="SUPFAM" id="SSF53756">
    <property type="entry name" value="UDP-Glycosyltransferase/glycogen phosphorylase"/>
    <property type="match status" value="1"/>
</dbReference>
<comment type="pathway">
    <text evidence="2 8">Bacterial outer membrane biogenesis; LPS core biosynthesis.</text>
</comment>
<evidence type="ECO:0000256" key="3">
    <source>
        <dbReference type="ARBA" id="ARBA00012621"/>
    </source>
</evidence>
<organism evidence="10 11">
    <name type="scientific">Sabulicella glaciei</name>
    <dbReference type="NCBI Taxonomy" id="2984948"/>
    <lineage>
        <taxon>Bacteria</taxon>
        <taxon>Pseudomonadati</taxon>
        <taxon>Pseudomonadota</taxon>
        <taxon>Alphaproteobacteria</taxon>
        <taxon>Acetobacterales</taxon>
        <taxon>Acetobacteraceae</taxon>
        <taxon>Sabulicella</taxon>
    </lineage>
</organism>
<dbReference type="RefSeq" id="WP_301587958.1">
    <property type="nucleotide sequence ID" value="NZ_JAPFQI010000001.1"/>
</dbReference>
<dbReference type="InterPro" id="IPR039901">
    <property type="entry name" value="Kdotransferase"/>
</dbReference>
<dbReference type="EC" id="2.4.99.12" evidence="3 8"/>
<protein>
    <recommendedName>
        <fullName evidence="4 8">3-deoxy-D-manno-octulosonic acid transferase</fullName>
        <shortName evidence="8">Kdo transferase</shortName>
        <ecNumber evidence="3 8">2.4.99.12</ecNumber>
    </recommendedName>
    <alternativeName>
        <fullName evidence="6 8">Lipid IV(A) 3-deoxy-D-manno-octulosonic acid transferase</fullName>
    </alternativeName>
</protein>
<dbReference type="InterPro" id="IPR038107">
    <property type="entry name" value="Glycos_transf_N_sf"/>
</dbReference>
<dbReference type="GO" id="GO:0016740">
    <property type="term" value="F:transferase activity"/>
    <property type="evidence" value="ECO:0007669"/>
    <property type="project" value="UniProtKB-KW"/>
</dbReference>
<dbReference type="InterPro" id="IPR007507">
    <property type="entry name" value="Glycos_transf_N"/>
</dbReference>
<keyword evidence="11" id="KW-1185">Reference proteome</keyword>
<keyword evidence="8" id="KW-0448">Lipopolysaccharide biosynthesis</keyword>
<keyword evidence="8" id="KW-0472">Membrane</keyword>
<dbReference type="PANTHER" id="PTHR42755">
    <property type="entry name" value="3-DEOXY-MANNO-OCTULOSONATE CYTIDYLYLTRANSFERASE"/>
    <property type="match status" value="1"/>
</dbReference>
<evidence type="ECO:0000256" key="5">
    <source>
        <dbReference type="ARBA" id="ARBA00022679"/>
    </source>
</evidence>
<evidence type="ECO:0000256" key="4">
    <source>
        <dbReference type="ARBA" id="ARBA00019077"/>
    </source>
</evidence>
<evidence type="ECO:0000256" key="6">
    <source>
        <dbReference type="ARBA" id="ARBA00031445"/>
    </source>
</evidence>
<evidence type="ECO:0000256" key="2">
    <source>
        <dbReference type="ARBA" id="ARBA00004713"/>
    </source>
</evidence>
<dbReference type="Gene3D" id="3.40.50.11720">
    <property type="entry name" value="3-Deoxy-D-manno-octulosonic-acid transferase, N-terminal domain"/>
    <property type="match status" value="1"/>
</dbReference>
<evidence type="ECO:0000256" key="1">
    <source>
        <dbReference type="ARBA" id="ARBA00003394"/>
    </source>
</evidence>